<name>A0A818FND0_9BILA</name>
<evidence type="ECO:0000313" key="3">
    <source>
        <dbReference type="EMBL" id="CAF4475368.1"/>
    </source>
</evidence>
<evidence type="ECO:0000313" key="4">
    <source>
        <dbReference type="Proteomes" id="UP000663869"/>
    </source>
</evidence>
<dbReference type="CDD" id="cd04301">
    <property type="entry name" value="NAT_SF"/>
    <property type="match status" value="1"/>
</dbReference>
<sequence>MSSSTPSALIQSDTEEPLKSLLSYRTATLADCEAVSTLVNSGYRGESSRQGWTTEEALVGGLRTHPSKLIDIINDKINVILLFFEESENVLVGCVHLRHEPVERSASLGMLTVRPDLQGRGYGKFILSIAENYVRDTWDVAFVKMAAIMQRPELVAYYNRRGYIDTGRREPFPKGDERSGIPKVQDLEFCILKKCVKLSQ</sequence>
<dbReference type="EMBL" id="CAJNYU010001906">
    <property type="protein sequence ID" value="CAF3478359.1"/>
    <property type="molecule type" value="Genomic_DNA"/>
</dbReference>
<gene>
    <name evidence="2" type="ORF">FME351_LOCUS15317</name>
    <name evidence="3" type="ORF">TSG867_LOCUS18998</name>
</gene>
<dbReference type="AlphaFoldDB" id="A0A818FND0"/>
<reference evidence="2" key="1">
    <citation type="submission" date="2021-02" db="EMBL/GenBank/DDBJ databases">
        <authorList>
            <person name="Nowell W R."/>
        </authorList>
    </citation>
    <scope>NUCLEOTIDE SEQUENCE</scope>
</reference>
<dbReference type="SUPFAM" id="SSF55729">
    <property type="entry name" value="Acyl-CoA N-acyltransferases (Nat)"/>
    <property type="match status" value="1"/>
</dbReference>
<dbReference type="PROSITE" id="PS51186">
    <property type="entry name" value="GNAT"/>
    <property type="match status" value="1"/>
</dbReference>
<dbReference type="EMBL" id="CAJOBQ010001301">
    <property type="protein sequence ID" value="CAF4475368.1"/>
    <property type="molecule type" value="Genomic_DNA"/>
</dbReference>
<protein>
    <recommendedName>
        <fullName evidence="1">N-acetyltransferase domain-containing protein</fullName>
    </recommendedName>
</protein>
<dbReference type="Proteomes" id="UP000663869">
    <property type="component" value="Unassembled WGS sequence"/>
</dbReference>
<proteinExistence type="predicted"/>
<dbReference type="Gene3D" id="3.40.630.30">
    <property type="match status" value="1"/>
</dbReference>
<organism evidence="2 4">
    <name type="scientific">Rotaria socialis</name>
    <dbReference type="NCBI Taxonomy" id="392032"/>
    <lineage>
        <taxon>Eukaryota</taxon>
        <taxon>Metazoa</taxon>
        <taxon>Spiralia</taxon>
        <taxon>Gnathifera</taxon>
        <taxon>Rotifera</taxon>
        <taxon>Eurotatoria</taxon>
        <taxon>Bdelloidea</taxon>
        <taxon>Philodinida</taxon>
        <taxon>Philodinidae</taxon>
        <taxon>Rotaria</taxon>
    </lineage>
</organism>
<dbReference type="Pfam" id="PF00583">
    <property type="entry name" value="Acetyltransf_1"/>
    <property type="match status" value="1"/>
</dbReference>
<dbReference type="Proteomes" id="UP000663862">
    <property type="component" value="Unassembled WGS sequence"/>
</dbReference>
<dbReference type="GO" id="GO:0016747">
    <property type="term" value="F:acyltransferase activity, transferring groups other than amino-acyl groups"/>
    <property type="evidence" value="ECO:0007669"/>
    <property type="project" value="InterPro"/>
</dbReference>
<evidence type="ECO:0000313" key="2">
    <source>
        <dbReference type="EMBL" id="CAF3478359.1"/>
    </source>
</evidence>
<dbReference type="InterPro" id="IPR016181">
    <property type="entry name" value="Acyl_CoA_acyltransferase"/>
</dbReference>
<comment type="caution">
    <text evidence="2">The sequence shown here is derived from an EMBL/GenBank/DDBJ whole genome shotgun (WGS) entry which is preliminary data.</text>
</comment>
<accession>A0A818FND0</accession>
<dbReference type="InterPro" id="IPR000182">
    <property type="entry name" value="GNAT_dom"/>
</dbReference>
<evidence type="ECO:0000259" key="1">
    <source>
        <dbReference type="PROSITE" id="PS51186"/>
    </source>
</evidence>
<feature type="domain" description="N-acetyltransferase" evidence="1">
    <location>
        <begin position="22"/>
        <end position="188"/>
    </location>
</feature>